<dbReference type="CDD" id="cd15861">
    <property type="entry name" value="SNARE_SNAP25N_23N_29N_SEC9N"/>
    <property type="match status" value="1"/>
</dbReference>
<dbReference type="PANTHER" id="PTHR21230">
    <property type="entry name" value="VESICLE TRANSPORT V-SNARE PROTEIN VTI1-RELATED"/>
    <property type="match status" value="1"/>
</dbReference>
<dbReference type="SUPFAM" id="SSF58038">
    <property type="entry name" value="SNARE fusion complex"/>
    <property type="match status" value="1"/>
</dbReference>
<dbReference type="InterPro" id="IPR044766">
    <property type="entry name" value="NPSN/SNAP25-like_N_SNARE"/>
</dbReference>
<dbReference type="PANTHER" id="PTHR21230:SF79">
    <property type="entry name" value="T-SNARE COILED-COIL HOMOLOGY DOMAIN-CONTAINING PROTEIN"/>
    <property type="match status" value="1"/>
</dbReference>
<feature type="coiled-coil region" evidence="7">
    <location>
        <begin position="1"/>
        <end position="58"/>
    </location>
</feature>
<dbReference type="SMART" id="SM00397">
    <property type="entry name" value="t_SNARE"/>
    <property type="match status" value="1"/>
</dbReference>
<keyword evidence="5 9" id="KW-1133">Transmembrane helix</keyword>
<dbReference type="EMBL" id="CP151503">
    <property type="protein sequence ID" value="WZN61041.1"/>
    <property type="molecule type" value="Genomic_DNA"/>
</dbReference>
<dbReference type="GO" id="GO:0031201">
    <property type="term" value="C:SNARE complex"/>
    <property type="evidence" value="ECO:0007669"/>
    <property type="project" value="InterPro"/>
</dbReference>
<evidence type="ECO:0000256" key="3">
    <source>
        <dbReference type="ARBA" id="ARBA00022692"/>
    </source>
</evidence>
<keyword evidence="3 9" id="KW-0812">Transmembrane</keyword>
<dbReference type="GO" id="GO:0006906">
    <property type="term" value="P:vesicle fusion"/>
    <property type="evidence" value="ECO:0007669"/>
    <property type="project" value="TreeGrafter"/>
</dbReference>
<evidence type="ECO:0000256" key="4">
    <source>
        <dbReference type="ARBA" id="ARBA00022927"/>
    </source>
</evidence>
<evidence type="ECO:0000259" key="10">
    <source>
        <dbReference type="PROSITE" id="PS50192"/>
    </source>
</evidence>
<evidence type="ECO:0000256" key="8">
    <source>
        <dbReference type="SAM" id="MobiDB-lite"/>
    </source>
</evidence>
<dbReference type="GO" id="GO:0000149">
    <property type="term" value="F:SNARE binding"/>
    <property type="evidence" value="ECO:0007669"/>
    <property type="project" value="TreeGrafter"/>
</dbReference>
<dbReference type="GO" id="GO:0005789">
    <property type="term" value="C:endoplasmic reticulum membrane"/>
    <property type="evidence" value="ECO:0007669"/>
    <property type="project" value="TreeGrafter"/>
</dbReference>
<comment type="subcellular location">
    <subcellularLocation>
        <location evidence="1">Membrane</location>
        <topology evidence="1">Single-pass type IV membrane protein</topology>
    </subcellularLocation>
</comment>
<evidence type="ECO:0000256" key="9">
    <source>
        <dbReference type="SAM" id="Phobius"/>
    </source>
</evidence>
<dbReference type="Gene3D" id="1.20.5.110">
    <property type="match status" value="1"/>
</dbReference>
<proteinExistence type="predicted"/>
<reference evidence="11 12" key="1">
    <citation type="submission" date="2024-03" db="EMBL/GenBank/DDBJ databases">
        <title>Complete genome sequence of the green alga Chloropicon roscoffensis RCC1871.</title>
        <authorList>
            <person name="Lemieux C."/>
            <person name="Pombert J.-F."/>
            <person name="Otis C."/>
            <person name="Turmel M."/>
        </authorList>
    </citation>
    <scope>NUCLEOTIDE SEQUENCE [LARGE SCALE GENOMIC DNA]</scope>
    <source>
        <strain evidence="11 12">RCC1871</strain>
    </source>
</reference>
<organism evidence="11 12">
    <name type="scientific">Chloropicon roscoffensis</name>
    <dbReference type="NCBI Taxonomy" id="1461544"/>
    <lineage>
        <taxon>Eukaryota</taxon>
        <taxon>Viridiplantae</taxon>
        <taxon>Chlorophyta</taxon>
        <taxon>Chloropicophyceae</taxon>
        <taxon>Chloropicales</taxon>
        <taxon>Chloropicaceae</taxon>
        <taxon>Chloropicon</taxon>
    </lineage>
</organism>
<protein>
    <submittedName>
        <fullName evidence="11">Vesicle transport v-SNARE protein</fullName>
    </submittedName>
</protein>
<dbReference type="GO" id="GO:0012507">
    <property type="term" value="C:ER to Golgi transport vesicle membrane"/>
    <property type="evidence" value="ECO:0007669"/>
    <property type="project" value="TreeGrafter"/>
</dbReference>
<dbReference type="Proteomes" id="UP001472866">
    <property type="component" value="Chromosome 03"/>
</dbReference>
<evidence type="ECO:0000313" key="11">
    <source>
        <dbReference type="EMBL" id="WZN61041.1"/>
    </source>
</evidence>
<feature type="domain" description="T-SNARE coiled-coil homology" evidence="10">
    <location>
        <begin position="148"/>
        <end position="210"/>
    </location>
</feature>
<sequence length="267" mass="29695">MLESQEVEEKLQRLFKKLEQRFNKLDRLESSEDKRAVLDELNPEIAECKRLLKDFEREARLEDMSPTMLSQRKAALVKEIQTYVGLKKLAVSQLNRVKSAPLASSTSAGAALDLESGGPSAGLEASSSTTNPMRGKNLTNQDLIQKGRKMMDETDDSLMRSVRVLEQTKQIGADTAAALQEQTATAERIVNKLDEIEFTLKKSGVLIRHLTRSVATDKCFQFLIGLIGIGVIMIIILNLTGKDKGAVQMPGEEGESEARRLLRRHLS</sequence>
<keyword evidence="7" id="KW-0175">Coiled coil</keyword>
<feature type="transmembrane region" description="Helical" evidence="9">
    <location>
        <begin position="220"/>
        <end position="239"/>
    </location>
</feature>
<dbReference type="InterPro" id="IPR000727">
    <property type="entry name" value="T_SNARE_dom"/>
</dbReference>
<dbReference type="GO" id="GO:0005794">
    <property type="term" value="C:Golgi apparatus"/>
    <property type="evidence" value="ECO:0007669"/>
    <property type="project" value="TreeGrafter"/>
</dbReference>
<accession>A0AAX4P4T2</accession>
<evidence type="ECO:0000256" key="1">
    <source>
        <dbReference type="ARBA" id="ARBA00004211"/>
    </source>
</evidence>
<dbReference type="PROSITE" id="PS50192">
    <property type="entry name" value="T_SNARE"/>
    <property type="match status" value="1"/>
</dbReference>
<dbReference type="GO" id="GO:0031902">
    <property type="term" value="C:late endosome membrane"/>
    <property type="evidence" value="ECO:0007669"/>
    <property type="project" value="TreeGrafter"/>
</dbReference>
<keyword evidence="6 9" id="KW-0472">Membrane</keyword>
<feature type="compositionally biased region" description="Polar residues" evidence="8">
    <location>
        <begin position="125"/>
        <end position="143"/>
    </location>
</feature>
<dbReference type="GO" id="GO:0005484">
    <property type="term" value="F:SNAP receptor activity"/>
    <property type="evidence" value="ECO:0007669"/>
    <property type="project" value="InterPro"/>
</dbReference>
<evidence type="ECO:0000256" key="5">
    <source>
        <dbReference type="ARBA" id="ARBA00022989"/>
    </source>
</evidence>
<keyword evidence="2" id="KW-0813">Transport</keyword>
<dbReference type="GO" id="GO:0015031">
    <property type="term" value="P:protein transport"/>
    <property type="evidence" value="ECO:0007669"/>
    <property type="project" value="UniProtKB-KW"/>
</dbReference>
<evidence type="ECO:0000313" key="12">
    <source>
        <dbReference type="Proteomes" id="UP001472866"/>
    </source>
</evidence>
<evidence type="ECO:0000256" key="2">
    <source>
        <dbReference type="ARBA" id="ARBA00022448"/>
    </source>
</evidence>
<keyword evidence="12" id="KW-1185">Reference proteome</keyword>
<feature type="region of interest" description="Disordered" evidence="8">
    <location>
        <begin position="113"/>
        <end position="146"/>
    </location>
</feature>
<keyword evidence="4" id="KW-0653">Protein transport</keyword>
<evidence type="ECO:0000256" key="7">
    <source>
        <dbReference type="SAM" id="Coils"/>
    </source>
</evidence>
<name>A0AAX4P4T2_9CHLO</name>
<evidence type="ECO:0000256" key="6">
    <source>
        <dbReference type="ARBA" id="ARBA00023136"/>
    </source>
</evidence>
<gene>
    <name evidence="11" type="ORF">HKI87_03g25750</name>
</gene>
<dbReference type="AlphaFoldDB" id="A0AAX4P4T2"/>